<dbReference type="EMBL" id="BLAY01000093">
    <property type="protein sequence ID" value="GET40523.1"/>
    <property type="molecule type" value="Genomic_DNA"/>
</dbReference>
<sequence length="118" mass="13023">MGFNITFDQKEHPDHPASAIILAAATNTGKGISVSVPIAGQVFYDVDGYLKHSVTTVDGNTAAVWDEAEQVLTEMHEALEDKFGVKMGEVLWEGKAPKRILRQANQLPKGYRLRERSL</sequence>
<keyword evidence="2" id="KW-1185">Reference proteome</keyword>
<evidence type="ECO:0000313" key="2">
    <source>
        <dbReference type="Proteomes" id="UP001050975"/>
    </source>
</evidence>
<name>A0AAV3XDB6_9CYAN</name>
<protein>
    <submittedName>
        <fullName evidence="1">Uncharacterized protein</fullName>
    </submittedName>
</protein>
<comment type="caution">
    <text evidence="1">The sequence shown here is derived from an EMBL/GenBank/DDBJ whole genome shotgun (WGS) entry which is preliminary data.</text>
</comment>
<accession>A0AAV3XDB6</accession>
<gene>
    <name evidence="1" type="ORF">MiSe_53320</name>
</gene>
<organism evidence="1 2">
    <name type="scientific">Microseira wollei NIES-4236</name>
    <dbReference type="NCBI Taxonomy" id="2530354"/>
    <lineage>
        <taxon>Bacteria</taxon>
        <taxon>Bacillati</taxon>
        <taxon>Cyanobacteriota</taxon>
        <taxon>Cyanophyceae</taxon>
        <taxon>Oscillatoriophycideae</taxon>
        <taxon>Aerosakkonematales</taxon>
        <taxon>Aerosakkonemataceae</taxon>
        <taxon>Microseira</taxon>
    </lineage>
</organism>
<evidence type="ECO:0000313" key="1">
    <source>
        <dbReference type="EMBL" id="GET40523.1"/>
    </source>
</evidence>
<proteinExistence type="predicted"/>
<reference evidence="1" key="1">
    <citation type="submission" date="2019-10" db="EMBL/GenBank/DDBJ databases">
        <title>Draft genome sequece of Microseira wollei NIES-4236.</title>
        <authorList>
            <person name="Yamaguchi H."/>
            <person name="Suzuki S."/>
            <person name="Kawachi M."/>
        </authorList>
    </citation>
    <scope>NUCLEOTIDE SEQUENCE</scope>
    <source>
        <strain evidence="1">NIES-4236</strain>
    </source>
</reference>
<dbReference type="AlphaFoldDB" id="A0AAV3XDB6"/>
<dbReference type="Proteomes" id="UP001050975">
    <property type="component" value="Unassembled WGS sequence"/>
</dbReference>